<dbReference type="AlphaFoldDB" id="A0A0C2WJ47"/>
<dbReference type="Proteomes" id="UP000054549">
    <property type="component" value="Unassembled WGS sequence"/>
</dbReference>
<dbReference type="EMBL" id="KN818405">
    <property type="protein sequence ID" value="KIL56691.1"/>
    <property type="molecule type" value="Genomic_DNA"/>
</dbReference>
<gene>
    <name evidence="1" type="ORF">M378DRAFT_455010</name>
</gene>
<protein>
    <submittedName>
        <fullName evidence="1">Uncharacterized protein</fullName>
    </submittedName>
</protein>
<sequence length="51" mass="5659">MMFSPASSARNLINGNDNTALGSLMLRFPTFISIVPTVPGNNHNQRWEELV</sequence>
<evidence type="ECO:0000313" key="1">
    <source>
        <dbReference type="EMBL" id="KIL56691.1"/>
    </source>
</evidence>
<organism evidence="1 2">
    <name type="scientific">Amanita muscaria (strain Koide BX008)</name>
    <dbReference type="NCBI Taxonomy" id="946122"/>
    <lineage>
        <taxon>Eukaryota</taxon>
        <taxon>Fungi</taxon>
        <taxon>Dikarya</taxon>
        <taxon>Basidiomycota</taxon>
        <taxon>Agaricomycotina</taxon>
        <taxon>Agaricomycetes</taxon>
        <taxon>Agaricomycetidae</taxon>
        <taxon>Agaricales</taxon>
        <taxon>Pluteineae</taxon>
        <taxon>Amanitaceae</taxon>
        <taxon>Amanita</taxon>
    </lineage>
</organism>
<reference evidence="1 2" key="1">
    <citation type="submission" date="2014-04" db="EMBL/GenBank/DDBJ databases">
        <title>Evolutionary Origins and Diversification of the Mycorrhizal Mutualists.</title>
        <authorList>
            <consortium name="DOE Joint Genome Institute"/>
            <consortium name="Mycorrhizal Genomics Consortium"/>
            <person name="Kohler A."/>
            <person name="Kuo A."/>
            <person name="Nagy L.G."/>
            <person name="Floudas D."/>
            <person name="Copeland A."/>
            <person name="Barry K.W."/>
            <person name="Cichocki N."/>
            <person name="Veneault-Fourrey C."/>
            <person name="LaButti K."/>
            <person name="Lindquist E.A."/>
            <person name="Lipzen A."/>
            <person name="Lundell T."/>
            <person name="Morin E."/>
            <person name="Murat C."/>
            <person name="Riley R."/>
            <person name="Ohm R."/>
            <person name="Sun H."/>
            <person name="Tunlid A."/>
            <person name="Henrissat B."/>
            <person name="Grigoriev I.V."/>
            <person name="Hibbett D.S."/>
            <person name="Martin F."/>
        </authorList>
    </citation>
    <scope>NUCLEOTIDE SEQUENCE [LARGE SCALE GENOMIC DNA]</scope>
    <source>
        <strain evidence="1 2">Koide BX008</strain>
    </source>
</reference>
<dbReference type="InParanoid" id="A0A0C2WJ47"/>
<keyword evidence="2" id="KW-1185">Reference proteome</keyword>
<dbReference type="HOGENOM" id="CLU_3105843_0_0_1"/>
<evidence type="ECO:0000313" key="2">
    <source>
        <dbReference type="Proteomes" id="UP000054549"/>
    </source>
</evidence>
<proteinExistence type="predicted"/>
<name>A0A0C2WJ47_AMAMK</name>
<accession>A0A0C2WJ47</accession>